<dbReference type="Pfam" id="PF02092">
    <property type="entry name" value="tRNA_synt_2f"/>
    <property type="match status" value="1"/>
</dbReference>
<evidence type="ECO:0000256" key="2">
    <source>
        <dbReference type="ARBA" id="ARBA00008226"/>
    </source>
</evidence>
<dbReference type="PANTHER" id="PTHR30075:SF2">
    <property type="entry name" value="GLYCINE--TRNA LIGASE, CHLOROPLASTIC_MITOCHONDRIAL 2"/>
    <property type="match status" value="1"/>
</dbReference>
<dbReference type="PROSITE" id="PS50861">
    <property type="entry name" value="AA_TRNA_LIGASE_II_GLYAB"/>
    <property type="match status" value="1"/>
</dbReference>
<dbReference type="NCBIfam" id="TIGR00211">
    <property type="entry name" value="glyS"/>
    <property type="match status" value="1"/>
</dbReference>
<dbReference type="PRINTS" id="PR01045">
    <property type="entry name" value="TRNASYNTHGB"/>
</dbReference>
<gene>
    <name evidence="11" type="primary">glyS</name>
    <name evidence="13" type="ORF">SAMN02745887_02994</name>
</gene>
<keyword evidence="7 11" id="KW-0067">ATP-binding</keyword>
<evidence type="ECO:0000256" key="3">
    <source>
        <dbReference type="ARBA" id="ARBA00011209"/>
    </source>
</evidence>
<comment type="subunit">
    <text evidence="3 11">Tetramer of two alpha and two beta subunits.</text>
</comment>
<accession>A0A1K2HQC6</accession>
<dbReference type="SUPFAM" id="SSF109604">
    <property type="entry name" value="HD-domain/PDEase-like"/>
    <property type="match status" value="1"/>
</dbReference>
<dbReference type="InterPro" id="IPR008909">
    <property type="entry name" value="DALR_anticod-bd"/>
</dbReference>
<evidence type="ECO:0000256" key="9">
    <source>
        <dbReference type="ARBA" id="ARBA00023146"/>
    </source>
</evidence>
<evidence type="ECO:0000256" key="8">
    <source>
        <dbReference type="ARBA" id="ARBA00022917"/>
    </source>
</evidence>
<comment type="similarity">
    <text evidence="2 11">Belongs to the class-II aminoacyl-tRNA synthetase family.</text>
</comment>
<dbReference type="STRING" id="1121279.SAMN02745887_02994"/>
<sequence length="695" mass="74323">MNPTLLIELFTEELPPKALPKLAASFANTLVAELSQRHLIHGTPRFQTFASPRRLGVAIEGVASQASAREVEEKVMSVAVAFDAAGQPSMALQKKLEKMGLGLDAVARLERKPDGKAEALYLSQSVAGEALAGVLEGILLEALKKLPAPKLMRWGAREVQFVRPVHGLLALHGSEVVPASVLGLQAGRHTGGHRFLSQGPVEIRHADEYAATLAANGKVVASFEARREAIKAKLDEMAAALGCSYAGGDALIDEVTALVEWPVVLQGSFEADFLKVPQECLILTMQQNQKYFPLLDAQGKLVNHYLIVSNLETADPSHIIHGNARVLRARLSDAKFFYEQDQKQRLDSRVARLANVVYHNKIGSQLERVTRLESISGAIAGLLGADSALAARAGFLAKADLMSDMVGEFPELQGIMGTYYARLDDEHEAVAAAIEGHYHPRFAGDSLPEGPIAQAVSLADKLETLVGIWGIGLIPTGDKDPFALRRAALGVLRMLVEARLPLDLKALLAQSAAAFPAGVIAEGTVDGVFGFMLERLKNLLAAEFPAADIEAVLADAPSRFDELNLKLAAVAEFKALPEATALAAANKRIRNILKKNVAEGSSLPAVSAALLQEAAERELHGALSQLQAPVQAALAAHDYTAALKQLAGLRAPVDAFFDSVMVMADDLDVRHNRLALLAELSALMNQVADISLLAE</sequence>
<dbReference type="GO" id="GO:0006420">
    <property type="term" value="P:arginyl-tRNA aminoacylation"/>
    <property type="evidence" value="ECO:0007669"/>
    <property type="project" value="InterPro"/>
</dbReference>
<comment type="subcellular location">
    <subcellularLocation>
        <location evidence="1 11">Cytoplasm</location>
    </subcellularLocation>
</comment>
<keyword evidence="6 11" id="KW-0547">Nucleotide-binding</keyword>
<dbReference type="Pfam" id="PF05746">
    <property type="entry name" value="DALR_1"/>
    <property type="match status" value="1"/>
</dbReference>
<dbReference type="Proteomes" id="UP000186513">
    <property type="component" value="Unassembled WGS sequence"/>
</dbReference>
<evidence type="ECO:0000313" key="13">
    <source>
        <dbReference type="EMBL" id="SFZ78458.1"/>
    </source>
</evidence>
<feature type="domain" description="DALR anticodon binding" evidence="12">
    <location>
        <begin position="588"/>
        <end position="690"/>
    </location>
</feature>
<evidence type="ECO:0000256" key="11">
    <source>
        <dbReference type="HAMAP-Rule" id="MF_00255"/>
    </source>
</evidence>
<comment type="catalytic activity">
    <reaction evidence="10 11">
        <text>tRNA(Gly) + glycine + ATP = glycyl-tRNA(Gly) + AMP + diphosphate</text>
        <dbReference type="Rhea" id="RHEA:16013"/>
        <dbReference type="Rhea" id="RHEA-COMP:9664"/>
        <dbReference type="Rhea" id="RHEA-COMP:9683"/>
        <dbReference type="ChEBI" id="CHEBI:30616"/>
        <dbReference type="ChEBI" id="CHEBI:33019"/>
        <dbReference type="ChEBI" id="CHEBI:57305"/>
        <dbReference type="ChEBI" id="CHEBI:78442"/>
        <dbReference type="ChEBI" id="CHEBI:78522"/>
        <dbReference type="ChEBI" id="CHEBI:456215"/>
        <dbReference type="EC" id="6.1.1.14"/>
    </reaction>
</comment>
<dbReference type="SMART" id="SM00836">
    <property type="entry name" value="DALR_1"/>
    <property type="match status" value="1"/>
</dbReference>
<dbReference type="InterPro" id="IPR015944">
    <property type="entry name" value="Gly-tRNA-synth_bsu"/>
</dbReference>
<keyword evidence="14" id="KW-1185">Reference proteome</keyword>
<keyword evidence="8 11" id="KW-0648">Protein biosynthesis</keyword>
<organism evidence="13 14">
    <name type="scientific">Chitinimonas taiwanensis DSM 18899</name>
    <dbReference type="NCBI Taxonomy" id="1121279"/>
    <lineage>
        <taxon>Bacteria</taxon>
        <taxon>Pseudomonadati</taxon>
        <taxon>Pseudomonadota</taxon>
        <taxon>Betaproteobacteria</taxon>
        <taxon>Neisseriales</taxon>
        <taxon>Chitinibacteraceae</taxon>
        <taxon>Chitinimonas</taxon>
    </lineage>
</organism>
<dbReference type="PANTHER" id="PTHR30075">
    <property type="entry name" value="GLYCYL-TRNA SYNTHETASE"/>
    <property type="match status" value="1"/>
</dbReference>
<dbReference type="Gene3D" id="1.10.730.10">
    <property type="entry name" value="Isoleucyl-tRNA Synthetase, Domain 1"/>
    <property type="match status" value="1"/>
</dbReference>
<keyword evidence="4 11" id="KW-0963">Cytoplasm</keyword>
<dbReference type="GO" id="GO:0004814">
    <property type="term" value="F:arginine-tRNA ligase activity"/>
    <property type="evidence" value="ECO:0007669"/>
    <property type="project" value="InterPro"/>
</dbReference>
<evidence type="ECO:0000256" key="10">
    <source>
        <dbReference type="ARBA" id="ARBA00047937"/>
    </source>
</evidence>
<dbReference type="AlphaFoldDB" id="A0A1K2HQC6"/>
<dbReference type="GO" id="GO:0006426">
    <property type="term" value="P:glycyl-tRNA aminoacylation"/>
    <property type="evidence" value="ECO:0007669"/>
    <property type="project" value="UniProtKB-UniRule"/>
</dbReference>
<dbReference type="GO" id="GO:0004820">
    <property type="term" value="F:glycine-tRNA ligase activity"/>
    <property type="evidence" value="ECO:0007669"/>
    <property type="project" value="UniProtKB-UniRule"/>
</dbReference>
<proteinExistence type="inferred from homology"/>
<keyword evidence="9 11" id="KW-0030">Aminoacyl-tRNA synthetase</keyword>
<protein>
    <recommendedName>
        <fullName evidence="11">Glycine--tRNA ligase beta subunit</fullName>
        <ecNumber evidence="11">6.1.1.14</ecNumber>
    </recommendedName>
    <alternativeName>
        <fullName evidence="11">Glycyl-tRNA synthetase beta subunit</fullName>
        <shortName evidence="11">GlyRS</shortName>
    </alternativeName>
</protein>
<dbReference type="HAMAP" id="MF_00255">
    <property type="entry name" value="Gly_tRNA_synth_beta"/>
    <property type="match status" value="1"/>
</dbReference>
<evidence type="ECO:0000256" key="1">
    <source>
        <dbReference type="ARBA" id="ARBA00004496"/>
    </source>
</evidence>
<evidence type="ECO:0000313" key="14">
    <source>
        <dbReference type="Proteomes" id="UP000186513"/>
    </source>
</evidence>
<evidence type="ECO:0000259" key="12">
    <source>
        <dbReference type="SMART" id="SM00836"/>
    </source>
</evidence>
<dbReference type="RefSeq" id="WP_072429480.1">
    <property type="nucleotide sequence ID" value="NZ_FPKR01000012.1"/>
</dbReference>
<dbReference type="OrthoDB" id="9775440at2"/>
<evidence type="ECO:0000256" key="5">
    <source>
        <dbReference type="ARBA" id="ARBA00022598"/>
    </source>
</evidence>
<name>A0A1K2HQC6_9NEIS</name>
<reference evidence="13 14" key="1">
    <citation type="submission" date="2016-11" db="EMBL/GenBank/DDBJ databases">
        <authorList>
            <person name="Jaros S."/>
            <person name="Januszkiewicz K."/>
            <person name="Wedrychowicz H."/>
        </authorList>
    </citation>
    <scope>NUCLEOTIDE SEQUENCE [LARGE SCALE GENOMIC DNA]</scope>
    <source>
        <strain evidence="13 14">DSM 18899</strain>
    </source>
</reference>
<evidence type="ECO:0000256" key="4">
    <source>
        <dbReference type="ARBA" id="ARBA00022490"/>
    </source>
</evidence>
<dbReference type="InterPro" id="IPR006194">
    <property type="entry name" value="Gly-tRNA-synth_heterodimer"/>
</dbReference>
<evidence type="ECO:0000256" key="7">
    <source>
        <dbReference type="ARBA" id="ARBA00022840"/>
    </source>
</evidence>
<dbReference type="GO" id="GO:0005829">
    <property type="term" value="C:cytosol"/>
    <property type="evidence" value="ECO:0007669"/>
    <property type="project" value="TreeGrafter"/>
</dbReference>
<evidence type="ECO:0000256" key="6">
    <source>
        <dbReference type="ARBA" id="ARBA00022741"/>
    </source>
</evidence>
<dbReference type="EC" id="6.1.1.14" evidence="11"/>
<dbReference type="GO" id="GO:0005524">
    <property type="term" value="F:ATP binding"/>
    <property type="evidence" value="ECO:0007669"/>
    <property type="project" value="UniProtKB-UniRule"/>
</dbReference>
<dbReference type="EMBL" id="FPKR01000012">
    <property type="protein sequence ID" value="SFZ78458.1"/>
    <property type="molecule type" value="Genomic_DNA"/>
</dbReference>
<keyword evidence="5 11" id="KW-0436">Ligase</keyword>